<dbReference type="Pfam" id="PF13505">
    <property type="entry name" value="OMP_b-brl"/>
    <property type="match status" value="1"/>
</dbReference>
<accession>A0A831SRW8</accession>
<sequence length="217" mass="23334">MKKVLSLIMVGLVAGSMWTSSSQAGETYVSGNIGIVWMNDIEFQDNWTNDNDRFELGTDSGIALTGALGYDFGTYRAEIELGYQANDIASWTETDPGDNDPAENSTGDVSLVSLMLNGAYDIDLEGVEIYPFAGIGAAFISFDDASLCFSNSDEFRSKDAVALAYQIGAGVTLPVGDNVMVDARYRYFATGDFSFDKPDANSNIESHSAMLGLRVGI</sequence>
<evidence type="ECO:0000259" key="3">
    <source>
        <dbReference type="Pfam" id="PF13505"/>
    </source>
</evidence>
<organism evidence="4">
    <name type="scientific">Prosthecochloris aestuarii</name>
    <dbReference type="NCBI Taxonomy" id="1102"/>
    <lineage>
        <taxon>Bacteria</taxon>
        <taxon>Pseudomonadati</taxon>
        <taxon>Chlorobiota</taxon>
        <taxon>Chlorobiia</taxon>
        <taxon>Chlorobiales</taxon>
        <taxon>Chlorobiaceae</taxon>
        <taxon>Prosthecochloris</taxon>
    </lineage>
</organism>
<protein>
    <submittedName>
        <fullName evidence="4">Porin family protein</fullName>
    </submittedName>
</protein>
<name>A0A831SRW8_PROAE</name>
<feature type="signal peptide" evidence="2">
    <location>
        <begin position="1"/>
        <end position="24"/>
    </location>
</feature>
<dbReference type="InterPro" id="IPR011250">
    <property type="entry name" value="OMP/PagP_B-barrel"/>
</dbReference>
<evidence type="ECO:0000313" key="4">
    <source>
        <dbReference type="EMBL" id="HED31756.1"/>
    </source>
</evidence>
<keyword evidence="1 2" id="KW-0732">Signal</keyword>
<gene>
    <name evidence="4" type="ORF">ENN50_08810</name>
</gene>
<feature type="chain" id="PRO_5033019963" evidence="2">
    <location>
        <begin position="25"/>
        <end position="217"/>
    </location>
</feature>
<dbReference type="AlphaFoldDB" id="A0A831SRW8"/>
<dbReference type="Gene3D" id="2.40.160.20">
    <property type="match status" value="1"/>
</dbReference>
<comment type="caution">
    <text evidence="4">The sequence shown here is derived from an EMBL/GenBank/DDBJ whole genome shotgun (WGS) entry which is preliminary data.</text>
</comment>
<evidence type="ECO:0000256" key="1">
    <source>
        <dbReference type="ARBA" id="ARBA00022729"/>
    </source>
</evidence>
<reference evidence="4" key="1">
    <citation type="journal article" date="2020" name="mSystems">
        <title>Genome- and Community-Level Interaction Insights into Carbon Utilization and Element Cycling Functions of Hydrothermarchaeota in Hydrothermal Sediment.</title>
        <authorList>
            <person name="Zhou Z."/>
            <person name="Liu Y."/>
            <person name="Xu W."/>
            <person name="Pan J."/>
            <person name="Luo Z.H."/>
            <person name="Li M."/>
        </authorList>
    </citation>
    <scope>NUCLEOTIDE SEQUENCE [LARGE SCALE GENOMIC DNA]</scope>
    <source>
        <strain evidence="4">SpSt-1181</strain>
    </source>
</reference>
<dbReference type="SUPFAM" id="SSF56925">
    <property type="entry name" value="OMPA-like"/>
    <property type="match status" value="1"/>
</dbReference>
<dbReference type="Proteomes" id="UP000886335">
    <property type="component" value="Unassembled WGS sequence"/>
</dbReference>
<feature type="domain" description="Outer membrane protein beta-barrel" evidence="3">
    <location>
        <begin position="8"/>
        <end position="212"/>
    </location>
</feature>
<proteinExistence type="predicted"/>
<evidence type="ECO:0000256" key="2">
    <source>
        <dbReference type="SAM" id="SignalP"/>
    </source>
</evidence>
<dbReference type="EMBL" id="DSBW01000191">
    <property type="protein sequence ID" value="HED31756.1"/>
    <property type="molecule type" value="Genomic_DNA"/>
</dbReference>
<dbReference type="InterPro" id="IPR027385">
    <property type="entry name" value="Beta-barrel_OMP"/>
</dbReference>